<dbReference type="EMBL" id="VZRF01010396">
    <property type="protein sequence ID" value="NWT16272.1"/>
    <property type="molecule type" value="Genomic_DNA"/>
</dbReference>
<evidence type="ECO:0000313" key="6">
    <source>
        <dbReference type="Proteomes" id="UP000589495"/>
    </source>
</evidence>
<feature type="non-terminal residue" evidence="5">
    <location>
        <position position="138"/>
    </location>
</feature>
<dbReference type="InterPro" id="IPR044913">
    <property type="entry name" value="P_trefoil_dom_sf"/>
</dbReference>
<dbReference type="InterPro" id="IPR011013">
    <property type="entry name" value="Gal_mutarotase_sf_dom"/>
</dbReference>
<dbReference type="GO" id="GO:0030246">
    <property type="term" value="F:carbohydrate binding"/>
    <property type="evidence" value="ECO:0007669"/>
    <property type="project" value="InterPro"/>
</dbReference>
<dbReference type="Gene3D" id="2.60.40.1760">
    <property type="entry name" value="glycosyl hydrolase (family 31)"/>
    <property type="match status" value="1"/>
</dbReference>
<dbReference type="GO" id="GO:0005975">
    <property type="term" value="P:carbohydrate metabolic process"/>
    <property type="evidence" value="ECO:0007669"/>
    <property type="project" value="InterPro"/>
</dbReference>
<dbReference type="SUPFAM" id="SSF74650">
    <property type="entry name" value="Galactose mutarotase-like"/>
    <property type="match status" value="1"/>
</dbReference>
<protein>
    <submittedName>
        <fullName evidence="5">MGA protein</fullName>
    </submittedName>
</protein>
<accession>A0A7K5LDF0</accession>
<keyword evidence="1" id="KW-1015">Disulfide bond</keyword>
<feature type="domain" description="P-type" evidence="4">
    <location>
        <begin position="1"/>
        <end position="26"/>
    </location>
</feature>
<dbReference type="AlphaFoldDB" id="A0A7K5LDF0"/>
<name>A0A7K5LDF0_VIRAL</name>
<dbReference type="PROSITE" id="PS51448">
    <property type="entry name" value="P_TREFOIL_2"/>
    <property type="match status" value="1"/>
</dbReference>
<evidence type="ECO:0000256" key="2">
    <source>
        <dbReference type="PROSITE-ProRule" id="PRU00779"/>
    </source>
</evidence>
<comment type="caution">
    <text evidence="2">Lacks conserved residue(s) required for the propagation of feature annotation.</text>
</comment>
<dbReference type="GO" id="GO:0003824">
    <property type="term" value="F:catalytic activity"/>
    <property type="evidence" value="ECO:0007669"/>
    <property type="project" value="InterPro"/>
</dbReference>
<comment type="caution">
    <text evidence="5">The sequence shown here is derived from an EMBL/GenBank/DDBJ whole genome shotgun (WGS) entry which is preliminary data.</text>
</comment>
<organism evidence="5 6">
    <name type="scientific">Vireo altiloquus</name>
    <name type="common">Black-whiskered vireo</name>
    <name type="synonym">Muscicapa altiloqua</name>
    <dbReference type="NCBI Taxonomy" id="34956"/>
    <lineage>
        <taxon>Eukaryota</taxon>
        <taxon>Metazoa</taxon>
        <taxon>Chordata</taxon>
        <taxon>Craniata</taxon>
        <taxon>Vertebrata</taxon>
        <taxon>Euteleostomi</taxon>
        <taxon>Archelosauria</taxon>
        <taxon>Archosauria</taxon>
        <taxon>Dinosauria</taxon>
        <taxon>Saurischia</taxon>
        <taxon>Theropoda</taxon>
        <taxon>Coelurosauria</taxon>
        <taxon>Aves</taxon>
        <taxon>Neognathae</taxon>
        <taxon>Neoaves</taxon>
        <taxon>Telluraves</taxon>
        <taxon>Australaves</taxon>
        <taxon>Passeriformes</taxon>
        <taxon>Corvoidea</taxon>
        <taxon>Vireonidae</taxon>
        <taxon>Vireoninae</taxon>
        <taxon>Vireo</taxon>
    </lineage>
</organism>
<dbReference type="PANTHER" id="PTHR43863:SF2">
    <property type="entry name" value="MALTASE-GLUCOAMYLASE"/>
    <property type="match status" value="1"/>
</dbReference>
<feature type="non-terminal residue" evidence="5">
    <location>
        <position position="1"/>
    </location>
</feature>
<dbReference type="PANTHER" id="PTHR43863">
    <property type="entry name" value="HYDROLASE, PUTATIVE (AFU_ORTHOLOGUE AFUA_1G03140)-RELATED"/>
    <property type="match status" value="1"/>
</dbReference>
<evidence type="ECO:0000256" key="1">
    <source>
        <dbReference type="ARBA" id="ARBA00023157"/>
    </source>
</evidence>
<dbReference type="Gene3D" id="4.10.110.10">
    <property type="entry name" value="Spasmolytic Protein, domain 1"/>
    <property type="match status" value="1"/>
</dbReference>
<dbReference type="InterPro" id="IPR000519">
    <property type="entry name" value="P_trefoil_dom"/>
</dbReference>
<dbReference type="SUPFAM" id="SSF57492">
    <property type="entry name" value="Trefoil"/>
    <property type="match status" value="1"/>
</dbReference>
<evidence type="ECO:0000256" key="3">
    <source>
        <dbReference type="SAM" id="MobiDB-lite"/>
    </source>
</evidence>
<gene>
    <name evidence="5" type="primary">Mgam_1</name>
    <name evidence="5" type="ORF">VIRALT_R05195</name>
</gene>
<reference evidence="5 6" key="1">
    <citation type="submission" date="2019-09" db="EMBL/GenBank/DDBJ databases">
        <title>Bird 10,000 Genomes (B10K) Project - Family phase.</title>
        <authorList>
            <person name="Zhang G."/>
        </authorList>
    </citation>
    <scope>NUCLEOTIDE SEQUENCE [LARGE SCALE GENOMIC DNA]</scope>
    <source>
        <strain evidence="5">B10K-DU-001-22</strain>
        <tissue evidence="5">Muscle</tissue>
    </source>
</reference>
<keyword evidence="6" id="KW-1185">Reference proteome</keyword>
<dbReference type="Proteomes" id="UP000589495">
    <property type="component" value="Unassembled WGS sequence"/>
</dbReference>
<evidence type="ECO:0000259" key="4">
    <source>
        <dbReference type="PROSITE" id="PS51448"/>
    </source>
</evidence>
<sequence>QSTCSLRGCCWSPQSDTSVPWCFFSPNHGYKVQGSQRATPAGKLRAGPPNFPPHRGPMPHKHLLLVSPGFEATLKRLPSPSLFGKDIQKVLLTAEYQTPNRFRFKITDPKTQRFEVPHEHVRPFTGPAASGLAYKVEL</sequence>
<evidence type="ECO:0000313" key="5">
    <source>
        <dbReference type="EMBL" id="NWT16272.1"/>
    </source>
</evidence>
<feature type="region of interest" description="Disordered" evidence="3">
    <location>
        <begin position="34"/>
        <end position="58"/>
    </location>
</feature>
<dbReference type="InterPro" id="IPR051816">
    <property type="entry name" value="Glycosyl_Hydrolase_31"/>
</dbReference>
<dbReference type="Pfam" id="PF00088">
    <property type="entry name" value="Trefoil"/>
    <property type="match status" value="1"/>
</dbReference>
<proteinExistence type="predicted"/>
<dbReference type="CDD" id="cd00111">
    <property type="entry name" value="Trefoil"/>
    <property type="match status" value="1"/>
</dbReference>